<accession>X1NYV3</accession>
<dbReference type="EMBL" id="BARV01038612">
    <property type="protein sequence ID" value="GAI49232.1"/>
    <property type="molecule type" value="Genomic_DNA"/>
</dbReference>
<dbReference type="InterPro" id="IPR044036">
    <property type="entry name" value="DUF5752"/>
</dbReference>
<reference evidence="1" key="1">
    <citation type="journal article" date="2014" name="Front. Microbiol.">
        <title>High frequency of phylogenetically diverse reductive dehalogenase-homologous genes in deep subseafloor sedimentary metagenomes.</title>
        <authorList>
            <person name="Kawai M."/>
            <person name="Futagami T."/>
            <person name="Toyoda A."/>
            <person name="Takaki Y."/>
            <person name="Nishi S."/>
            <person name="Hori S."/>
            <person name="Arai W."/>
            <person name="Tsubouchi T."/>
            <person name="Morono Y."/>
            <person name="Uchiyama I."/>
            <person name="Ito T."/>
            <person name="Fujiyama A."/>
            <person name="Inagaki F."/>
            <person name="Takami H."/>
        </authorList>
    </citation>
    <scope>NUCLEOTIDE SEQUENCE</scope>
    <source>
        <strain evidence="1">Expedition CK06-06</strain>
    </source>
</reference>
<feature type="non-terminal residue" evidence="1">
    <location>
        <position position="1"/>
    </location>
</feature>
<dbReference type="AlphaFoldDB" id="X1NYV3"/>
<organism evidence="1">
    <name type="scientific">marine sediment metagenome</name>
    <dbReference type="NCBI Taxonomy" id="412755"/>
    <lineage>
        <taxon>unclassified sequences</taxon>
        <taxon>metagenomes</taxon>
        <taxon>ecological metagenomes</taxon>
    </lineage>
</organism>
<evidence type="ECO:0000313" key="1">
    <source>
        <dbReference type="EMBL" id="GAI49232.1"/>
    </source>
</evidence>
<proteinExistence type="predicted"/>
<protein>
    <submittedName>
        <fullName evidence="1">Uncharacterized protein</fullName>
    </submittedName>
</protein>
<comment type="caution">
    <text evidence="1">The sequence shown here is derived from an EMBL/GenBank/DDBJ whole genome shotgun (WGS) entry which is preliminary data.</text>
</comment>
<dbReference type="Pfam" id="PF19027">
    <property type="entry name" value="DUF5752"/>
    <property type="match status" value="1"/>
</dbReference>
<name>X1NYV3_9ZZZZ</name>
<gene>
    <name evidence="1" type="ORF">S06H3_59431</name>
</gene>
<sequence>GHPLKKATQPFRFYSRLHLKELTGLKASNLTELLDILKKVPGAVIYYHTHHFLEQPTIGNQDNIAIETSYPGVSPVHINNRTALPGFQSYEVTDFDLLPLG</sequence>